<name>A0A5B0PTC2_PUCGR</name>
<organism evidence="2 3">
    <name type="scientific">Puccinia graminis f. sp. tritici</name>
    <dbReference type="NCBI Taxonomy" id="56615"/>
    <lineage>
        <taxon>Eukaryota</taxon>
        <taxon>Fungi</taxon>
        <taxon>Dikarya</taxon>
        <taxon>Basidiomycota</taxon>
        <taxon>Pucciniomycotina</taxon>
        <taxon>Pucciniomycetes</taxon>
        <taxon>Pucciniales</taxon>
        <taxon>Pucciniaceae</taxon>
        <taxon>Puccinia</taxon>
    </lineage>
</organism>
<dbReference type="Proteomes" id="UP000325313">
    <property type="component" value="Unassembled WGS sequence"/>
</dbReference>
<keyword evidence="3" id="KW-1185">Reference proteome</keyword>
<dbReference type="Proteomes" id="UP000324748">
    <property type="component" value="Unassembled WGS sequence"/>
</dbReference>
<evidence type="ECO:0000313" key="4">
    <source>
        <dbReference type="Proteomes" id="UP000325313"/>
    </source>
</evidence>
<proteinExistence type="predicted"/>
<evidence type="ECO:0000313" key="3">
    <source>
        <dbReference type="Proteomes" id="UP000324748"/>
    </source>
</evidence>
<dbReference type="EMBL" id="VSWC01000041">
    <property type="protein sequence ID" value="KAA1103963.1"/>
    <property type="molecule type" value="Genomic_DNA"/>
</dbReference>
<evidence type="ECO:0000313" key="2">
    <source>
        <dbReference type="EMBL" id="KAA1103963.1"/>
    </source>
</evidence>
<gene>
    <name evidence="2" type="ORF">PGT21_006097</name>
    <name evidence="1" type="ORF">PGTUg99_025738</name>
</gene>
<reference evidence="3 4" key="1">
    <citation type="submission" date="2019-05" db="EMBL/GenBank/DDBJ databases">
        <title>Emergence of the Ug99 lineage of the wheat stem rust pathogen through somatic hybridization.</title>
        <authorList>
            <person name="Li F."/>
            <person name="Upadhyaya N.M."/>
            <person name="Sperschneider J."/>
            <person name="Matny O."/>
            <person name="Nguyen-Phuc H."/>
            <person name="Mago R."/>
            <person name="Raley C."/>
            <person name="Miller M.E."/>
            <person name="Silverstein K.A.T."/>
            <person name="Henningsen E."/>
            <person name="Hirsch C.D."/>
            <person name="Visser B."/>
            <person name="Pretorius Z.A."/>
            <person name="Steffenson B.J."/>
            <person name="Schwessinger B."/>
            <person name="Dodds P.N."/>
            <person name="Figueroa M."/>
        </authorList>
    </citation>
    <scope>NUCLEOTIDE SEQUENCE [LARGE SCALE GENOMIC DNA]</scope>
    <source>
        <strain evidence="2">21-0</strain>
        <strain evidence="1 4">Ug99</strain>
    </source>
</reference>
<dbReference type="EMBL" id="VDEP01000442">
    <property type="protein sequence ID" value="KAA1080234.1"/>
    <property type="molecule type" value="Genomic_DNA"/>
</dbReference>
<protein>
    <submittedName>
        <fullName evidence="2">Uncharacterized protein</fullName>
    </submittedName>
</protein>
<accession>A0A5B0PTC2</accession>
<evidence type="ECO:0000313" key="1">
    <source>
        <dbReference type="EMBL" id="KAA1080234.1"/>
    </source>
</evidence>
<sequence length="126" mass="15039">MNGISRPVRQQWVIGPSLACLTELVRFRKSSSTSFLSELLSPTCPPRRLWSNFTKPTDCWMDAYHHRLTIVNKYMVIIRLRHFVRDRPHVMRNDNHFWFNPYFGWRVKARWTYCQGCLSGKLARPP</sequence>
<comment type="caution">
    <text evidence="2">The sequence shown here is derived from an EMBL/GenBank/DDBJ whole genome shotgun (WGS) entry which is preliminary data.</text>
</comment>
<dbReference type="AlphaFoldDB" id="A0A5B0PTC2"/>